<keyword evidence="3" id="KW-0325">Glycoprotein</keyword>
<comment type="caution">
    <text evidence="7">The sequence shown here is derived from an EMBL/GenBank/DDBJ whole genome shotgun (WGS) entry which is preliminary data.</text>
</comment>
<dbReference type="PANTHER" id="PTHR11412:SF136">
    <property type="entry name" value="CD109 ANTIGEN"/>
    <property type="match status" value="1"/>
</dbReference>
<sequence length="435" mass="47613">MEFSAIILSFLMCFAVAQISPEEENAGSYVVLAPKTVRPGLTYSVSVNIRVATGPVTVSARIIAEGSKSSLVQSEITLSAGDVGIIDLEIPDTLSYPTSQYQLEVSGSGGGVSFTDTDNLMFDVTHFAMFIQTDKAIYKPGQTVNFRIFGVHPGMLPYTGPFDVDVMDPDDNIILKLTGLQNETYGVITHSMLMSSEPVLGDWTIKAAAEGQEKTKQVTIEEYVLPKFEVDVVLPPYISSEDSALNIQIDAKYTFGKPLKGTADVSIQFNYNDPSITRSVQLDGTADISLSQDEIFKLFRSFNTWSEEIYDGTEIIVSATVTEELTGLTQDASAAVSYYQKPIKVDALPISSSVFKPGLTYTAYLLVTHQDGSMLTAKERRDSLVVAFKEAINYEEQSWVRTAYSIPESGIVEATLDVDQSATSLEMKVNHLKYS</sequence>
<dbReference type="FunFam" id="2.60.40.1930:FF:000001">
    <property type="entry name" value="CD109 isoform 3"/>
    <property type="match status" value="1"/>
</dbReference>
<dbReference type="Pfam" id="PF17791">
    <property type="entry name" value="MG3"/>
    <property type="match status" value="1"/>
</dbReference>
<reference evidence="7 8" key="1">
    <citation type="journal article" date="2017" name="PLoS Biol.">
        <title>The sea cucumber genome provides insights into morphological evolution and visceral regeneration.</title>
        <authorList>
            <person name="Zhang X."/>
            <person name="Sun L."/>
            <person name="Yuan J."/>
            <person name="Sun Y."/>
            <person name="Gao Y."/>
            <person name="Zhang L."/>
            <person name="Li S."/>
            <person name="Dai H."/>
            <person name="Hamel J.F."/>
            <person name="Liu C."/>
            <person name="Yu Y."/>
            <person name="Liu S."/>
            <person name="Lin W."/>
            <person name="Guo K."/>
            <person name="Jin S."/>
            <person name="Xu P."/>
            <person name="Storey K.B."/>
            <person name="Huan P."/>
            <person name="Zhang T."/>
            <person name="Zhou Y."/>
            <person name="Zhang J."/>
            <person name="Lin C."/>
            <person name="Li X."/>
            <person name="Xing L."/>
            <person name="Huo D."/>
            <person name="Sun M."/>
            <person name="Wang L."/>
            <person name="Mercier A."/>
            <person name="Li F."/>
            <person name="Yang H."/>
            <person name="Xiang J."/>
        </authorList>
    </citation>
    <scope>NUCLEOTIDE SEQUENCE [LARGE SCALE GENOMIC DNA]</scope>
    <source>
        <strain evidence="7">Shaxun</strain>
        <tissue evidence="7">Muscle</tissue>
    </source>
</reference>
<dbReference type="InterPro" id="IPR013783">
    <property type="entry name" value="Ig-like_fold"/>
</dbReference>
<dbReference type="EMBL" id="MRZV01001592">
    <property type="protein sequence ID" value="PIK36937.1"/>
    <property type="molecule type" value="Genomic_DNA"/>
</dbReference>
<dbReference type="Proteomes" id="UP000230750">
    <property type="component" value="Unassembled WGS sequence"/>
</dbReference>
<feature type="signal peptide" evidence="4">
    <location>
        <begin position="1"/>
        <end position="17"/>
    </location>
</feature>
<dbReference type="Gene3D" id="2.60.40.1930">
    <property type="match status" value="1"/>
</dbReference>
<gene>
    <name evidence="7" type="ORF">BSL78_26230</name>
</gene>
<dbReference type="GO" id="GO:0004866">
    <property type="term" value="F:endopeptidase inhibitor activity"/>
    <property type="evidence" value="ECO:0007669"/>
    <property type="project" value="InterPro"/>
</dbReference>
<dbReference type="Gene3D" id="2.60.40.10">
    <property type="entry name" value="Immunoglobulins"/>
    <property type="match status" value="1"/>
</dbReference>
<accession>A0A2G8JMH6</accession>
<feature type="domain" description="Macroglobulin" evidence="6">
    <location>
        <begin position="222"/>
        <end position="294"/>
    </location>
</feature>
<keyword evidence="1 4" id="KW-0732">Signal</keyword>
<protein>
    <submittedName>
        <fullName evidence="7">Uncharacterized protein</fullName>
    </submittedName>
</protein>
<dbReference type="InterPro" id="IPR050473">
    <property type="entry name" value="A2M/Complement_sys"/>
</dbReference>
<proteinExistence type="predicted"/>
<dbReference type="InterPro" id="IPR041555">
    <property type="entry name" value="MG3"/>
</dbReference>
<dbReference type="InterPro" id="IPR002890">
    <property type="entry name" value="MG2"/>
</dbReference>
<evidence type="ECO:0000259" key="5">
    <source>
        <dbReference type="Pfam" id="PF01835"/>
    </source>
</evidence>
<dbReference type="Pfam" id="PF01835">
    <property type="entry name" value="MG2"/>
    <property type="match status" value="1"/>
</dbReference>
<dbReference type="Gene3D" id="2.60.40.2950">
    <property type="match status" value="1"/>
</dbReference>
<dbReference type="STRING" id="307972.A0A2G8JMH6"/>
<organism evidence="7 8">
    <name type="scientific">Stichopus japonicus</name>
    <name type="common">Sea cucumber</name>
    <dbReference type="NCBI Taxonomy" id="307972"/>
    <lineage>
        <taxon>Eukaryota</taxon>
        <taxon>Metazoa</taxon>
        <taxon>Echinodermata</taxon>
        <taxon>Eleutherozoa</taxon>
        <taxon>Echinozoa</taxon>
        <taxon>Holothuroidea</taxon>
        <taxon>Aspidochirotacea</taxon>
        <taxon>Aspidochirotida</taxon>
        <taxon>Stichopodidae</taxon>
        <taxon>Apostichopus</taxon>
    </lineage>
</organism>
<dbReference type="PANTHER" id="PTHR11412">
    <property type="entry name" value="MACROGLOBULIN / COMPLEMENT"/>
    <property type="match status" value="1"/>
</dbReference>
<evidence type="ECO:0000256" key="3">
    <source>
        <dbReference type="ARBA" id="ARBA00023180"/>
    </source>
</evidence>
<dbReference type="AlphaFoldDB" id="A0A2G8JMH6"/>
<keyword evidence="2" id="KW-0882">Thioester bond</keyword>
<evidence type="ECO:0000313" key="7">
    <source>
        <dbReference type="EMBL" id="PIK36937.1"/>
    </source>
</evidence>
<feature type="domain" description="Macroglobulin" evidence="5">
    <location>
        <begin position="129"/>
        <end position="216"/>
    </location>
</feature>
<evidence type="ECO:0000313" key="8">
    <source>
        <dbReference type="Proteomes" id="UP000230750"/>
    </source>
</evidence>
<evidence type="ECO:0000256" key="4">
    <source>
        <dbReference type="SAM" id="SignalP"/>
    </source>
</evidence>
<name>A0A2G8JMH6_STIJA</name>
<feature type="chain" id="PRO_5013869867" evidence="4">
    <location>
        <begin position="18"/>
        <end position="435"/>
    </location>
</feature>
<evidence type="ECO:0000256" key="2">
    <source>
        <dbReference type="ARBA" id="ARBA00022966"/>
    </source>
</evidence>
<dbReference type="Gene3D" id="2.60.40.1940">
    <property type="match status" value="1"/>
</dbReference>
<keyword evidence="8" id="KW-1185">Reference proteome</keyword>
<evidence type="ECO:0000256" key="1">
    <source>
        <dbReference type="ARBA" id="ARBA00022729"/>
    </source>
</evidence>
<evidence type="ECO:0000259" key="6">
    <source>
        <dbReference type="Pfam" id="PF17791"/>
    </source>
</evidence>
<dbReference type="OrthoDB" id="9998011at2759"/>